<dbReference type="PROSITE" id="PS50110">
    <property type="entry name" value="RESPONSE_REGULATORY"/>
    <property type="match status" value="1"/>
</dbReference>
<dbReference type="RefSeq" id="WP_108916482.1">
    <property type="nucleotide sequence ID" value="NZ_BGJY01000015.1"/>
</dbReference>
<evidence type="ECO:0000256" key="5">
    <source>
        <dbReference type="ARBA" id="ARBA00023163"/>
    </source>
</evidence>
<dbReference type="SUPFAM" id="SSF52172">
    <property type="entry name" value="CheY-like"/>
    <property type="match status" value="1"/>
</dbReference>
<dbReference type="GO" id="GO:0000976">
    <property type="term" value="F:transcription cis-regulatory region binding"/>
    <property type="evidence" value="ECO:0007669"/>
    <property type="project" value="TreeGrafter"/>
</dbReference>
<accession>A0A2U1SSY9</accession>
<evidence type="ECO:0000313" key="10">
    <source>
        <dbReference type="EMBL" id="PWB94729.1"/>
    </source>
</evidence>
<dbReference type="InterPro" id="IPR039420">
    <property type="entry name" value="WalR-like"/>
</dbReference>
<dbReference type="EMBL" id="PUIV01000006">
    <property type="protein sequence ID" value="PWB94729.1"/>
    <property type="molecule type" value="Genomic_DNA"/>
</dbReference>
<dbReference type="CDD" id="cd00383">
    <property type="entry name" value="trans_reg_C"/>
    <property type="match status" value="1"/>
</dbReference>
<feature type="modified residue" description="4-aspartylphosphate" evidence="6">
    <location>
        <position position="64"/>
    </location>
</feature>
<keyword evidence="3" id="KW-0805">Transcription regulation</keyword>
<dbReference type="GO" id="GO:0005829">
    <property type="term" value="C:cytosol"/>
    <property type="evidence" value="ECO:0007669"/>
    <property type="project" value="TreeGrafter"/>
</dbReference>
<keyword evidence="1 6" id="KW-0597">Phosphoprotein</keyword>
<dbReference type="GO" id="GO:0032993">
    <property type="term" value="C:protein-DNA complex"/>
    <property type="evidence" value="ECO:0007669"/>
    <property type="project" value="TreeGrafter"/>
</dbReference>
<dbReference type="PANTHER" id="PTHR48111:SF4">
    <property type="entry name" value="DNA-BINDING DUAL TRANSCRIPTIONAL REGULATOR OMPR"/>
    <property type="match status" value="1"/>
</dbReference>
<reference evidence="10 11" key="1">
    <citation type="journal article" date="2018" name="Appl. Microbiol. Biotechnol.">
        <title>Co-cultivation of the strictly anaerobic methanogen Methanosarcina barkeri with aerobic methanotrophs in an oxygen-limited membrane bioreactor.</title>
        <authorList>
            <person name="In 't Zandt M.H."/>
            <person name="van den Bosch T.J.M."/>
            <person name="Rijkers R."/>
            <person name="van Kessel M.A.H.J."/>
            <person name="Jetten M.S.M."/>
            <person name="Welte C.U."/>
        </authorList>
    </citation>
    <scope>NUCLEOTIDE SEQUENCE [LARGE SCALE GENOMIC DNA]</scope>
    <source>
        <strain evidence="10 11">DSM 17706</strain>
    </source>
</reference>
<dbReference type="OrthoDB" id="9784252at2"/>
<gene>
    <name evidence="10" type="ORF">C5689_06625</name>
</gene>
<dbReference type="FunFam" id="3.40.50.2300:FF:000001">
    <property type="entry name" value="DNA-binding response regulator PhoB"/>
    <property type="match status" value="1"/>
</dbReference>
<dbReference type="InterPro" id="IPR011006">
    <property type="entry name" value="CheY-like_superfamily"/>
</dbReference>
<dbReference type="SMART" id="SM00862">
    <property type="entry name" value="Trans_reg_C"/>
    <property type="match status" value="1"/>
</dbReference>
<evidence type="ECO:0000259" key="8">
    <source>
        <dbReference type="PROSITE" id="PS50110"/>
    </source>
</evidence>
<evidence type="ECO:0000256" key="6">
    <source>
        <dbReference type="PROSITE-ProRule" id="PRU00169"/>
    </source>
</evidence>
<evidence type="ECO:0000313" key="11">
    <source>
        <dbReference type="Proteomes" id="UP000245137"/>
    </source>
</evidence>
<feature type="domain" description="OmpR/PhoB-type" evidence="9">
    <location>
        <begin position="145"/>
        <end position="245"/>
    </location>
</feature>
<dbReference type="AlphaFoldDB" id="A0A2U1SSY9"/>
<keyword evidence="2" id="KW-0902">Two-component regulatory system</keyword>
<evidence type="ECO:0000256" key="3">
    <source>
        <dbReference type="ARBA" id="ARBA00023015"/>
    </source>
</evidence>
<dbReference type="Gene3D" id="6.10.250.690">
    <property type="match status" value="1"/>
</dbReference>
<dbReference type="Gene3D" id="3.40.50.2300">
    <property type="match status" value="1"/>
</dbReference>
<protein>
    <submittedName>
        <fullName evidence="10">DNA-binding response regulator</fullName>
    </submittedName>
</protein>
<dbReference type="InterPro" id="IPR036388">
    <property type="entry name" value="WH-like_DNA-bd_sf"/>
</dbReference>
<keyword evidence="4 7" id="KW-0238">DNA-binding</keyword>
<sequence length="259" mass="28468">MSAPAPQTAAEPGPHILVVDDDKRIRSLLSRYLAAEGYLVSAAADAVQARARLADMTFDLIVLDVMMPGESGPEFARKLRSEAEPLRSSPILMLTARGETADRVAGLEAGVDDYLAKPFEPRELSLRIASILRRAGRAARPAPAAASVRFGAFGFDLEKGRLREHGRIVHLTTREEEILRVLAMNAGEIVSRQRLAQRLVNGKVESAGERSVDVEVARLRRKLESDELAPRHLQTIRGRGYRLWVDAIVGQAEEYGKAQ</sequence>
<dbReference type="InterPro" id="IPR001789">
    <property type="entry name" value="Sig_transdc_resp-reg_receiver"/>
</dbReference>
<evidence type="ECO:0000256" key="7">
    <source>
        <dbReference type="PROSITE-ProRule" id="PRU01091"/>
    </source>
</evidence>
<evidence type="ECO:0000256" key="4">
    <source>
        <dbReference type="ARBA" id="ARBA00023125"/>
    </source>
</evidence>
<dbReference type="InterPro" id="IPR016032">
    <property type="entry name" value="Sig_transdc_resp-reg_C-effctor"/>
</dbReference>
<dbReference type="GO" id="GO:0000156">
    <property type="term" value="F:phosphorelay response regulator activity"/>
    <property type="evidence" value="ECO:0007669"/>
    <property type="project" value="TreeGrafter"/>
</dbReference>
<proteinExistence type="predicted"/>
<dbReference type="PROSITE" id="PS51755">
    <property type="entry name" value="OMPR_PHOB"/>
    <property type="match status" value="1"/>
</dbReference>
<feature type="DNA-binding region" description="OmpR/PhoB-type" evidence="7">
    <location>
        <begin position="145"/>
        <end position="245"/>
    </location>
</feature>
<name>A0A2U1SSY9_METSR</name>
<dbReference type="SUPFAM" id="SSF46894">
    <property type="entry name" value="C-terminal effector domain of the bipartite response regulators"/>
    <property type="match status" value="1"/>
</dbReference>
<feature type="domain" description="Response regulatory" evidence="8">
    <location>
        <begin position="15"/>
        <end position="132"/>
    </location>
</feature>
<keyword evidence="5" id="KW-0804">Transcription</keyword>
<dbReference type="Pfam" id="PF00072">
    <property type="entry name" value="Response_reg"/>
    <property type="match status" value="1"/>
</dbReference>
<evidence type="ECO:0000256" key="1">
    <source>
        <dbReference type="ARBA" id="ARBA00022553"/>
    </source>
</evidence>
<organism evidence="10 11">
    <name type="scientific">Methylosinus sporium</name>
    <dbReference type="NCBI Taxonomy" id="428"/>
    <lineage>
        <taxon>Bacteria</taxon>
        <taxon>Pseudomonadati</taxon>
        <taxon>Pseudomonadota</taxon>
        <taxon>Alphaproteobacteria</taxon>
        <taxon>Hyphomicrobiales</taxon>
        <taxon>Methylocystaceae</taxon>
        <taxon>Methylosinus</taxon>
    </lineage>
</organism>
<comment type="caution">
    <text evidence="10">The sequence shown here is derived from an EMBL/GenBank/DDBJ whole genome shotgun (WGS) entry which is preliminary data.</text>
</comment>
<dbReference type="Gene3D" id="1.10.10.10">
    <property type="entry name" value="Winged helix-like DNA-binding domain superfamily/Winged helix DNA-binding domain"/>
    <property type="match status" value="1"/>
</dbReference>
<dbReference type="PANTHER" id="PTHR48111">
    <property type="entry name" value="REGULATOR OF RPOS"/>
    <property type="match status" value="1"/>
</dbReference>
<dbReference type="Proteomes" id="UP000245137">
    <property type="component" value="Unassembled WGS sequence"/>
</dbReference>
<dbReference type="GO" id="GO:0006355">
    <property type="term" value="P:regulation of DNA-templated transcription"/>
    <property type="evidence" value="ECO:0007669"/>
    <property type="project" value="InterPro"/>
</dbReference>
<dbReference type="InterPro" id="IPR001867">
    <property type="entry name" value="OmpR/PhoB-type_DNA-bd"/>
</dbReference>
<evidence type="ECO:0000256" key="2">
    <source>
        <dbReference type="ARBA" id="ARBA00023012"/>
    </source>
</evidence>
<evidence type="ECO:0000259" key="9">
    <source>
        <dbReference type="PROSITE" id="PS51755"/>
    </source>
</evidence>
<keyword evidence="11" id="KW-1185">Reference proteome</keyword>
<dbReference type="Pfam" id="PF00486">
    <property type="entry name" value="Trans_reg_C"/>
    <property type="match status" value="1"/>
</dbReference>
<dbReference type="SMART" id="SM00448">
    <property type="entry name" value="REC"/>
    <property type="match status" value="1"/>
</dbReference>
<dbReference type="CDD" id="cd17574">
    <property type="entry name" value="REC_OmpR"/>
    <property type="match status" value="1"/>
</dbReference>